<evidence type="ECO:0000256" key="10">
    <source>
        <dbReference type="SAM" id="SignalP"/>
    </source>
</evidence>
<comment type="similarity">
    <text evidence="9">Belongs to the early nodulin-like (ENODL) family.</text>
</comment>
<evidence type="ECO:0000313" key="13">
    <source>
        <dbReference type="Proteomes" id="UP000554482"/>
    </source>
</evidence>
<evidence type="ECO:0000256" key="2">
    <source>
        <dbReference type="ARBA" id="ARBA00022475"/>
    </source>
</evidence>
<dbReference type="PROSITE" id="PS51485">
    <property type="entry name" value="PHYTOCYANIN"/>
    <property type="match status" value="1"/>
</dbReference>
<dbReference type="SUPFAM" id="SSF49503">
    <property type="entry name" value="Cupredoxins"/>
    <property type="match status" value="1"/>
</dbReference>
<keyword evidence="5" id="KW-0472">Membrane</keyword>
<dbReference type="InterPro" id="IPR003245">
    <property type="entry name" value="Phytocyanin_dom"/>
</dbReference>
<keyword evidence="8" id="KW-0449">Lipoprotein</keyword>
<dbReference type="FunFam" id="2.60.40.420:FF:000069">
    <property type="entry name" value="Early nodulin-like protein 1"/>
    <property type="match status" value="1"/>
</dbReference>
<dbReference type="GO" id="GO:0098552">
    <property type="term" value="C:side of membrane"/>
    <property type="evidence" value="ECO:0007669"/>
    <property type="project" value="UniProtKB-KW"/>
</dbReference>
<evidence type="ECO:0000256" key="3">
    <source>
        <dbReference type="ARBA" id="ARBA00022622"/>
    </source>
</evidence>
<evidence type="ECO:0000256" key="9">
    <source>
        <dbReference type="ARBA" id="ARBA00035011"/>
    </source>
</evidence>
<dbReference type="InterPro" id="IPR039391">
    <property type="entry name" value="Phytocyanin-like"/>
</dbReference>
<evidence type="ECO:0000256" key="5">
    <source>
        <dbReference type="ARBA" id="ARBA00023136"/>
    </source>
</evidence>
<evidence type="ECO:0000259" key="11">
    <source>
        <dbReference type="PROSITE" id="PS51485"/>
    </source>
</evidence>
<feature type="signal peptide" evidence="10">
    <location>
        <begin position="1"/>
        <end position="24"/>
    </location>
</feature>
<evidence type="ECO:0000256" key="4">
    <source>
        <dbReference type="ARBA" id="ARBA00022729"/>
    </source>
</evidence>
<keyword evidence="2" id="KW-1003">Cell membrane</keyword>
<sequence length="180" mass="19897">MASIRVVFSALVFGFLLFNTLSEAKEFLVGGSKEAWKIPSSPSDSLNQWAQRSRFQINDVIVWKYNAKDDSVLQVTRNDYANCNISSPIAQFNDGDTKLKLDKAGPYYFISGAKGHCEQGQKMIVVVMSPRSRKQPMISPAPSPVSEFQDGPAVAPTSGANALSCTLMMTVIYWGWMVFI</sequence>
<dbReference type="GO" id="GO:0009055">
    <property type="term" value="F:electron transfer activity"/>
    <property type="evidence" value="ECO:0007669"/>
    <property type="project" value="InterPro"/>
</dbReference>
<feature type="domain" description="Phytocyanin" evidence="11">
    <location>
        <begin position="25"/>
        <end position="129"/>
    </location>
</feature>
<evidence type="ECO:0000256" key="1">
    <source>
        <dbReference type="ARBA" id="ARBA00004609"/>
    </source>
</evidence>
<accession>A0A7J6VBH3</accession>
<keyword evidence="4 10" id="KW-0732">Signal</keyword>
<evidence type="ECO:0000313" key="12">
    <source>
        <dbReference type="EMBL" id="KAF5181515.1"/>
    </source>
</evidence>
<keyword evidence="7" id="KW-0325">Glycoprotein</keyword>
<dbReference type="GO" id="GO:0005886">
    <property type="term" value="C:plasma membrane"/>
    <property type="evidence" value="ECO:0007669"/>
    <property type="project" value="UniProtKB-SubCell"/>
</dbReference>
<protein>
    <submittedName>
        <fullName evidence="12">Early nodulin-like protein</fullName>
    </submittedName>
</protein>
<dbReference type="PANTHER" id="PTHR33021">
    <property type="entry name" value="BLUE COPPER PROTEIN"/>
    <property type="match status" value="1"/>
</dbReference>
<keyword evidence="6" id="KW-1015">Disulfide bond</keyword>
<proteinExistence type="inferred from homology"/>
<name>A0A7J6VBH3_THATH</name>
<feature type="chain" id="PRO_5029668244" evidence="10">
    <location>
        <begin position="25"/>
        <end position="180"/>
    </location>
</feature>
<comment type="caution">
    <text evidence="12">The sequence shown here is derived from an EMBL/GenBank/DDBJ whole genome shotgun (WGS) entry which is preliminary data.</text>
</comment>
<evidence type="ECO:0000256" key="7">
    <source>
        <dbReference type="ARBA" id="ARBA00023180"/>
    </source>
</evidence>
<evidence type="ECO:0000256" key="8">
    <source>
        <dbReference type="ARBA" id="ARBA00023288"/>
    </source>
</evidence>
<dbReference type="OrthoDB" id="1937044at2759"/>
<comment type="subcellular location">
    <subcellularLocation>
        <location evidence="1">Cell membrane</location>
        <topology evidence="1">Lipid-anchor</topology>
        <topology evidence="1">GPI-anchor</topology>
    </subcellularLocation>
</comment>
<evidence type="ECO:0000256" key="6">
    <source>
        <dbReference type="ARBA" id="ARBA00023157"/>
    </source>
</evidence>
<dbReference type="InterPro" id="IPR041846">
    <property type="entry name" value="ENL_dom"/>
</dbReference>
<dbReference type="Gene3D" id="2.60.40.420">
    <property type="entry name" value="Cupredoxins - blue copper proteins"/>
    <property type="match status" value="1"/>
</dbReference>
<dbReference type="Proteomes" id="UP000554482">
    <property type="component" value="Unassembled WGS sequence"/>
</dbReference>
<gene>
    <name evidence="12" type="ORF">FRX31_028897</name>
</gene>
<dbReference type="Pfam" id="PF02298">
    <property type="entry name" value="Cu_bind_like"/>
    <property type="match status" value="1"/>
</dbReference>
<dbReference type="PANTHER" id="PTHR33021:SF197">
    <property type="entry name" value="EARLY NODULIN-LIKE PROTEIN 13"/>
    <property type="match status" value="1"/>
</dbReference>
<dbReference type="AlphaFoldDB" id="A0A7J6VBH3"/>
<dbReference type="InterPro" id="IPR008972">
    <property type="entry name" value="Cupredoxin"/>
</dbReference>
<dbReference type="EMBL" id="JABWDY010036042">
    <property type="protein sequence ID" value="KAF5181515.1"/>
    <property type="molecule type" value="Genomic_DNA"/>
</dbReference>
<organism evidence="12 13">
    <name type="scientific">Thalictrum thalictroides</name>
    <name type="common">Rue-anemone</name>
    <name type="synonym">Anemone thalictroides</name>
    <dbReference type="NCBI Taxonomy" id="46969"/>
    <lineage>
        <taxon>Eukaryota</taxon>
        <taxon>Viridiplantae</taxon>
        <taxon>Streptophyta</taxon>
        <taxon>Embryophyta</taxon>
        <taxon>Tracheophyta</taxon>
        <taxon>Spermatophyta</taxon>
        <taxon>Magnoliopsida</taxon>
        <taxon>Ranunculales</taxon>
        <taxon>Ranunculaceae</taxon>
        <taxon>Thalictroideae</taxon>
        <taxon>Thalictrum</taxon>
    </lineage>
</organism>
<keyword evidence="3" id="KW-0336">GPI-anchor</keyword>
<reference evidence="12 13" key="1">
    <citation type="submission" date="2020-06" db="EMBL/GenBank/DDBJ databases">
        <title>Transcriptomic and genomic resources for Thalictrum thalictroides and T. hernandezii: Facilitating candidate gene discovery in an emerging model plant lineage.</title>
        <authorList>
            <person name="Arias T."/>
            <person name="Riano-Pachon D.M."/>
            <person name="Di Stilio V.S."/>
        </authorList>
    </citation>
    <scope>NUCLEOTIDE SEQUENCE [LARGE SCALE GENOMIC DNA]</scope>
    <source>
        <strain evidence="13">cv. WT478/WT964</strain>
        <tissue evidence="12">Leaves</tissue>
    </source>
</reference>
<keyword evidence="13" id="KW-1185">Reference proteome</keyword>
<dbReference type="CDD" id="cd11019">
    <property type="entry name" value="OsENODL1_like"/>
    <property type="match status" value="1"/>
</dbReference>